<feature type="binding site" evidence="10">
    <location>
        <begin position="301"/>
        <end position="309"/>
    </location>
    <ligand>
        <name>5-phospho-alpha-D-ribose 1-diphosphate</name>
        <dbReference type="ChEBI" id="CHEBI:58017"/>
    </ligand>
</feature>
<comment type="caution">
    <text evidence="14">The sequence shown here is derived from an EMBL/GenBank/DDBJ whole genome shotgun (WGS) entry which is preliminary data.</text>
</comment>
<keyword evidence="15" id="KW-1185">Reference proteome</keyword>
<keyword evidence="7 10" id="KW-0057">Aromatic amino acid biosynthesis</keyword>
<dbReference type="PANTHER" id="PTHR43285:SF2">
    <property type="entry name" value="ANTHRANILATE PHOSPHORIBOSYLTRANSFERASE"/>
    <property type="match status" value="1"/>
</dbReference>
<evidence type="ECO:0000256" key="4">
    <source>
        <dbReference type="ARBA" id="ARBA00022679"/>
    </source>
</evidence>
<reference evidence="14 15" key="1">
    <citation type="submission" date="2018-08" db="EMBL/GenBank/DDBJ databases">
        <title>Bacillus jemisoniae sp. nov., Bacillus chryseoplanitiae sp. nov., Bacillus resnikiae sp. nov., and Bacillus frankliniae sp. nov., isolated from Viking spacecraft and associated surfaces.</title>
        <authorList>
            <person name="Seuylemezian A."/>
            <person name="Vaishampayan P."/>
        </authorList>
    </citation>
    <scope>NUCLEOTIDE SEQUENCE [LARGE SCALE GENOMIC DNA]</scope>
    <source>
        <strain evidence="14 15">JJ-247</strain>
    </source>
</reference>
<feature type="binding site" evidence="10">
    <location>
        <position position="419"/>
    </location>
    <ligand>
        <name>Mg(2+)</name>
        <dbReference type="ChEBI" id="CHEBI:18420"/>
        <label>1</label>
    </ligand>
</feature>
<gene>
    <name evidence="10 14" type="primary">trpD</name>
    <name evidence="14" type="ORF">D1970_05975</name>
</gene>
<keyword evidence="6" id="KW-0315">Glutamine amidotransferase</keyword>
<dbReference type="OrthoDB" id="9806430at2"/>
<protein>
    <recommendedName>
        <fullName evidence="10">Anthranilate phosphoribosyltransferase</fullName>
        <ecNumber evidence="10">2.4.2.18</ecNumber>
    </recommendedName>
</protein>
<dbReference type="InterPro" id="IPR035902">
    <property type="entry name" value="Nuc_phospho_transferase"/>
</dbReference>
<keyword evidence="4 10" id="KW-0808">Transferase</keyword>
<dbReference type="Pfam" id="PF00117">
    <property type="entry name" value="GATase"/>
    <property type="match status" value="1"/>
</dbReference>
<accession>A0A398BBH9</accession>
<dbReference type="UniPathway" id="UPA00035">
    <property type="reaction ID" value="UER00041"/>
</dbReference>
<dbReference type="PROSITE" id="PS51273">
    <property type="entry name" value="GATASE_TYPE_1"/>
    <property type="match status" value="1"/>
</dbReference>
<feature type="binding site" evidence="10">
    <location>
        <begin position="276"/>
        <end position="277"/>
    </location>
    <ligand>
        <name>5-phospho-alpha-D-ribose 1-diphosphate</name>
        <dbReference type="ChEBI" id="CHEBI:58017"/>
    </ligand>
</feature>
<feature type="binding site" evidence="10">
    <location>
        <position position="359"/>
    </location>
    <ligand>
        <name>anthranilate</name>
        <dbReference type="ChEBI" id="CHEBI:16567"/>
        <label>2</label>
    </ligand>
</feature>
<dbReference type="InterPro" id="IPR000312">
    <property type="entry name" value="Glycosyl_Trfase_fam3"/>
</dbReference>
<feature type="binding site" evidence="10">
    <location>
        <position position="304"/>
    </location>
    <ligand>
        <name>anthranilate</name>
        <dbReference type="ChEBI" id="CHEBI:16567"/>
        <label>1</label>
    </ligand>
</feature>
<dbReference type="GO" id="GO:0005829">
    <property type="term" value="C:cytosol"/>
    <property type="evidence" value="ECO:0007669"/>
    <property type="project" value="TreeGrafter"/>
</dbReference>
<comment type="caution">
    <text evidence="10">Lacks conserved residue(s) required for the propagation of feature annotation.</text>
</comment>
<dbReference type="InterPro" id="IPR005940">
    <property type="entry name" value="Anthranilate_Pribosyl_Tfrase"/>
</dbReference>
<dbReference type="Pfam" id="PF00591">
    <property type="entry name" value="Glycos_transf_3"/>
    <property type="match status" value="1"/>
</dbReference>
<evidence type="ECO:0000256" key="7">
    <source>
        <dbReference type="ARBA" id="ARBA00023141"/>
    </source>
</evidence>
<dbReference type="FunFam" id="3.40.1030.10:FF:000002">
    <property type="entry name" value="Anthranilate phosphoribosyltransferase"/>
    <property type="match status" value="1"/>
</dbReference>
<evidence type="ECO:0000256" key="10">
    <source>
        <dbReference type="HAMAP-Rule" id="MF_00211"/>
    </source>
</evidence>
<dbReference type="GO" id="GO:0000287">
    <property type="term" value="F:magnesium ion binding"/>
    <property type="evidence" value="ECO:0007669"/>
    <property type="project" value="UniProtKB-UniRule"/>
</dbReference>
<evidence type="ECO:0000313" key="15">
    <source>
        <dbReference type="Proteomes" id="UP000265816"/>
    </source>
</evidence>
<comment type="similarity">
    <text evidence="9">In the C-terminal section; belongs to the anthranilate phosphoribosyltransferase family.</text>
</comment>
<keyword evidence="10" id="KW-0479">Metal-binding</keyword>
<feature type="binding site" evidence="10">
    <location>
        <position position="419"/>
    </location>
    <ligand>
        <name>Mg(2+)</name>
        <dbReference type="ChEBI" id="CHEBI:18420"/>
        <label>2</label>
    </ligand>
</feature>
<dbReference type="EC" id="2.4.2.18" evidence="10"/>
<dbReference type="SUPFAM" id="SSF52418">
    <property type="entry name" value="Nucleoside phosphorylase/phosphoribosyltransferase catalytic domain"/>
    <property type="match status" value="1"/>
</dbReference>
<name>A0A398BBH9_9BACI</name>
<comment type="function">
    <text evidence="10">Catalyzes the transfer of the phosphoribosyl group of 5-phosphorylribose-1-pyrophosphate (PRPP) to anthranilate to yield N-(5'-phosphoribosyl)-anthranilate (PRA).</text>
</comment>
<dbReference type="SUPFAM" id="SSF52317">
    <property type="entry name" value="Class I glutamine amidotransferase-like"/>
    <property type="match status" value="1"/>
</dbReference>
<evidence type="ECO:0000256" key="9">
    <source>
        <dbReference type="ARBA" id="ARBA00061188"/>
    </source>
</evidence>
<feature type="domain" description="Glycosyl transferase family 3 N-terminal" evidence="13">
    <location>
        <begin position="196"/>
        <end position="258"/>
    </location>
</feature>
<dbReference type="EMBL" id="QWVT01000011">
    <property type="protein sequence ID" value="RID86801.1"/>
    <property type="molecule type" value="Genomic_DNA"/>
</dbReference>
<comment type="catalytic activity">
    <reaction evidence="8 10">
        <text>N-(5-phospho-beta-D-ribosyl)anthranilate + diphosphate = 5-phospho-alpha-D-ribose 1-diphosphate + anthranilate</text>
        <dbReference type="Rhea" id="RHEA:11768"/>
        <dbReference type="ChEBI" id="CHEBI:16567"/>
        <dbReference type="ChEBI" id="CHEBI:18277"/>
        <dbReference type="ChEBI" id="CHEBI:33019"/>
        <dbReference type="ChEBI" id="CHEBI:58017"/>
        <dbReference type="EC" id="2.4.2.18"/>
    </reaction>
</comment>
<feature type="domain" description="Glutamine amidotransferase" evidence="11">
    <location>
        <begin position="3"/>
        <end position="188"/>
    </location>
</feature>
<feature type="binding site" evidence="10">
    <location>
        <position position="285"/>
    </location>
    <ligand>
        <name>Mg(2+)</name>
        <dbReference type="ChEBI" id="CHEBI:18420"/>
        <label>1</label>
    </ligand>
</feature>
<feature type="binding site" evidence="10">
    <location>
        <position position="281"/>
    </location>
    <ligand>
        <name>5-phospho-alpha-D-ribose 1-diphosphate</name>
        <dbReference type="ChEBI" id="CHEBI:58017"/>
    </ligand>
</feature>
<evidence type="ECO:0000256" key="5">
    <source>
        <dbReference type="ARBA" id="ARBA00022822"/>
    </source>
</evidence>
<dbReference type="PRINTS" id="PR00096">
    <property type="entry name" value="GATASE"/>
</dbReference>
<proteinExistence type="inferred from homology"/>
<feature type="binding site" evidence="10">
    <location>
        <position position="273"/>
    </location>
    <ligand>
        <name>anthranilate</name>
        <dbReference type="ChEBI" id="CHEBI:16567"/>
        <label>1</label>
    </ligand>
</feature>
<keyword evidence="5 10" id="KW-0822">Tryptophan biosynthesis</keyword>
<keyword evidence="10" id="KW-0460">Magnesium</keyword>
<feature type="domain" description="Glycosyl transferase family 3" evidence="12">
    <location>
        <begin position="267"/>
        <end position="517"/>
    </location>
</feature>
<evidence type="ECO:0000259" key="11">
    <source>
        <dbReference type="Pfam" id="PF00117"/>
    </source>
</evidence>
<dbReference type="InterPro" id="IPR029062">
    <property type="entry name" value="Class_I_gatase-like"/>
</dbReference>
<feature type="binding site" evidence="10">
    <location>
        <begin position="283"/>
        <end position="286"/>
    </location>
    <ligand>
        <name>5-phospho-alpha-D-ribose 1-diphosphate</name>
        <dbReference type="ChEBI" id="CHEBI:58017"/>
    </ligand>
</feature>
<evidence type="ECO:0000256" key="6">
    <source>
        <dbReference type="ARBA" id="ARBA00022962"/>
    </source>
</evidence>
<evidence type="ECO:0000259" key="13">
    <source>
        <dbReference type="Pfam" id="PF02885"/>
    </source>
</evidence>
<dbReference type="Pfam" id="PF02885">
    <property type="entry name" value="Glycos_trans_3N"/>
    <property type="match status" value="1"/>
</dbReference>
<dbReference type="Proteomes" id="UP000265816">
    <property type="component" value="Unassembled WGS sequence"/>
</dbReference>
<dbReference type="RefSeq" id="WP_119111981.1">
    <property type="nucleotide sequence ID" value="NZ_CBCSEO010000006.1"/>
</dbReference>
<comment type="similarity">
    <text evidence="10">Belongs to the anthranilate phosphoribosyltransferase family.</text>
</comment>
<dbReference type="NCBIfam" id="TIGR01245">
    <property type="entry name" value="trpD"/>
    <property type="match status" value="1"/>
</dbReference>
<evidence type="ECO:0000256" key="1">
    <source>
        <dbReference type="ARBA" id="ARBA00004907"/>
    </source>
</evidence>
<comment type="pathway">
    <text evidence="1 10">Amino-acid biosynthesis; L-tryptophan biosynthesis; L-tryptophan from chorismate: step 2/5.</text>
</comment>
<feature type="binding site" evidence="10">
    <location>
        <position position="418"/>
    </location>
    <ligand>
        <name>Mg(2+)</name>
        <dbReference type="ChEBI" id="CHEBI:18420"/>
        <label>2</label>
    </ligand>
</feature>
<organism evidence="14 15">
    <name type="scientific">Mesobacillus zeae</name>
    <dbReference type="NCBI Taxonomy" id="1917180"/>
    <lineage>
        <taxon>Bacteria</taxon>
        <taxon>Bacillati</taxon>
        <taxon>Bacillota</taxon>
        <taxon>Bacilli</taxon>
        <taxon>Bacillales</taxon>
        <taxon>Bacillaceae</taxon>
        <taxon>Mesobacillus</taxon>
    </lineage>
</organism>
<dbReference type="Gene3D" id="3.40.1030.10">
    <property type="entry name" value="Nucleoside phosphorylase/phosphoribosyltransferase catalytic domain"/>
    <property type="match status" value="1"/>
</dbReference>
<feature type="binding site" evidence="10">
    <location>
        <position position="313"/>
    </location>
    <ligand>
        <name>5-phospho-alpha-D-ribose 1-diphosphate</name>
        <dbReference type="ChEBI" id="CHEBI:58017"/>
    </ligand>
</feature>
<dbReference type="AlphaFoldDB" id="A0A398BBH9"/>
<dbReference type="PRINTS" id="PR00097">
    <property type="entry name" value="ANTSNTHASEII"/>
</dbReference>
<dbReference type="InterPro" id="IPR017459">
    <property type="entry name" value="Glycosyl_Trfase_fam3_N_dom"/>
</dbReference>
<evidence type="ECO:0000313" key="14">
    <source>
        <dbReference type="EMBL" id="RID86801.1"/>
    </source>
</evidence>
<dbReference type="CDD" id="cd01743">
    <property type="entry name" value="GATase1_Anthranilate_Synthase"/>
    <property type="match status" value="1"/>
</dbReference>
<evidence type="ECO:0000256" key="3">
    <source>
        <dbReference type="ARBA" id="ARBA00022676"/>
    </source>
</evidence>
<dbReference type="InterPro" id="IPR006221">
    <property type="entry name" value="TrpG/PapA_dom"/>
</dbReference>
<dbReference type="GO" id="GO:0004048">
    <property type="term" value="F:anthranilate phosphoribosyltransferase activity"/>
    <property type="evidence" value="ECO:0007669"/>
    <property type="project" value="UniProtKB-UniRule"/>
</dbReference>
<dbReference type="HAMAP" id="MF_00211">
    <property type="entry name" value="TrpD"/>
    <property type="match status" value="1"/>
</dbReference>
<dbReference type="GO" id="GO:0000162">
    <property type="term" value="P:L-tryptophan biosynthetic process"/>
    <property type="evidence" value="ECO:0007669"/>
    <property type="project" value="UniProtKB-UniRule"/>
</dbReference>
<comment type="cofactor">
    <cofactor evidence="10">
        <name>Mg(2+)</name>
        <dbReference type="ChEBI" id="CHEBI:18420"/>
    </cofactor>
    <text evidence="10">Binds 2 magnesium ions per monomer.</text>
</comment>
<evidence type="ECO:0000256" key="2">
    <source>
        <dbReference type="ARBA" id="ARBA00022605"/>
    </source>
</evidence>
<dbReference type="SUPFAM" id="SSF47648">
    <property type="entry name" value="Nucleoside phosphorylase/phosphoribosyltransferase N-terminal domain"/>
    <property type="match status" value="1"/>
</dbReference>
<comment type="subunit">
    <text evidence="10">Homodimer.</text>
</comment>
<evidence type="ECO:0000256" key="8">
    <source>
        <dbReference type="ARBA" id="ARBA00052328"/>
    </source>
</evidence>
<sequence>MILLIDNYDSFTYNLYQQIGSLGKNVRVIRNDELTIEEIEALEPEAIVLSPGPGAPEEAGICFEIVRSFYHRIPLLGICQGHQVLAAAFGAKIRPAKKIKHGKISLLSHEEKELFQTLASPFPAMRYHSLSVDEETLPQKLEILARSLDDGEIMAIRHREYPVYGLQFHPESIGTKAGTDIIRQFFRQCRKEKNMKNYLIKLAGHQALAAAEMAEAVEEMLQEDATDSEIAAFLVALKAKGETVDEIASLVNVLRQNALTTGRQHTGVMDNCGTGGDGSQSFNISTTAAFVLAGAGTKIAKHGNRSVSSKTGSADVLEHLGISLDYLEGETDELLEENGIAFLFAPSVHPRIKRIMKVRRDLKIPTIFNLIGPLTNPIELDTQLLGIYRRDMLESMACVLHRLGRKRAVVINGAGFMDEASLAGENHLILLEEGLQKKMTVTPEEVDLPVYSLEDIRGGEAKENADILKRILEGEKGAHRDTVLLNAGIGLFASGKARTIQKGIQLARESIDSGSALSKLHYLIDYSRKRRSQYGNNNLG</sequence>
<dbReference type="Gene3D" id="3.40.50.880">
    <property type="match status" value="1"/>
</dbReference>
<dbReference type="FunFam" id="3.40.50.880:FF:000003">
    <property type="entry name" value="Anthranilate synthase component II"/>
    <property type="match status" value="1"/>
</dbReference>
<dbReference type="InterPro" id="IPR036320">
    <property type="entry name" value="Glycosyl_Trfase_fam3_N_dom_sf"/>
</dbReference>
<keyword evidence="2 10" id="KW-0028">Amino-acid biosynthesis</keyword>
<keyword evidence="3 10" id="KW-0328">Glycosyltransferase</keyword>
<feature type="binding site" evidence="10">
    <location>
        <position position="273"/>
    </location>
    <ligand>
        <name>5-phospho-alpha-D-ribose 1-diphosphate</name>
        <dbReference type="ChEBI" id="CHEBI:58017"/>
    </ligand>
</feature>
<dbReference type="InterPro" id="IPR017926">
    <property type="entry name" value="GATASE"/>
</dbReference>
<evidence type="ECO:0000259" key="12">
    <source>
        <dbReference type="Pfam" id="PF00591"/>
    </source>
</evidence>
<dbReference type="NCBIfam" id="TIGR00566">
    <property type="entry name" value="trpG_papA"/>
    <property type="match status" value="1"/>
</dbReference>
<dbReference type="PRINTS" id="PR00099">
    <property type="entry name" value="CPSGATASE"/>
</dbReference>
<dbReference type="PANTHER" id="PTHR43285">
    <property type="entry name" value="ANTHRANILATE PHOSPHORIBOSYLTRANSFERASE"/>
    <property type="match status" value="1"/>
</dbReference>
<dbReference type="Gene3D" id="1.20.970.10">
    <property type="entry name" value="Transferase, Pyrimidine Nucleoside Phosphorylase, Chain C"/>
    <property type="match status" value="1"/>
</dbReference>